<dbReference type="GO" id="GO:0006412">
    <property type="term" value="P:translation"/>
    <property type="evidence" value="ECO:0007669"/>
    <property type="project" value="InterPro"/>
</dbReference>
<dbReference type="InterPro" id="IPR036789">
    <property type="entry name" value="Ribosomal_uL6-like_a/b-dom_sf"/>
</dbReference>
<dbReference type="Proteomes" id="UP000007437">
    <property type="component" value="Chromosome"/>
</dbReference>
<protein>
    <submittedName>
        <fullName evidence="1">LSU ribosomal protein L6P</fullName>
    </submittedName>
</protein>
<gene>
    <name evidence="1" type="ordered locus">RBRH_02356</name>
</gene>
<dbReference type="Gene3D" id="3.90.930.12">
    <property type="entry name" value="Ribosomal protein L6, alpha-beta domain"/>
    <property type="match status" value="1"/>
</dbReference>
<evidence type="ECO:0000313" key="2">
    <source>
        <dbReference type="Proteomes" id="UP000007437"/>
    </source>
</evidence>
<accession>E5APN6</accession>
<keyword evidence="1" id="KW-0689">Ribosomal protein</keyword>
<reference evidence="1 2" key="1">
    <citation type="journal article" date="2011" name="J. Bacteriol.">
        <title>Complete genome sequence of Burkholderia rhizoxinica, an endosymbiont of Rhizopus microsporus.</title>
        <authorList>
            <person name="Lackner G."/>
            <person name="Moebius N."/>
            <person name="Partida-Martinez L."/>
            <person name="Hertweck C."/>
        </authorList>
    </citation>
    <scope>NUCLEOTIDE SEQUENCE [LARGE SCALE GENOMIC DNA]</scope>
    <source>
        <strain evidence="2">DSM 19002 / CIP 109453 / HKI 454</strain>
    </source>
</reference>
<dbReference type="GO" id="GO:0005840">
    <property type="term" value="C:ribosome"/>
    <property type="evidence" value="ECO:0007669"/>
    <property type="project" value="UniProtKB-KW"/>
</dbReference>
<dbReference type="GO" id="GO:0019843">
    <property type="term" value="F:rRNA binding"/>
    <property type="evidence" value="ECO:0007669"/>
    <property type="project" value="InterPro"/>
</dbReference>
<dbReference type="OrthoDB" id="9805007at2"/>
<dbReference type="SUPFAM" id="SSF56053">
    <property type="entry name" value="Ribosomal protein L6"/>
    <property type="match status" value="1"/>
</dbReference>
<proteinExistence type="predicted"/>
<dbReference type="EMBL" id="FR687359">
    <property type="protein sequence ID" value="CBW74568.1"/>
    <property type="molecule type" value="Genomic_DNA"/>
</dbReference>
<evidence type="ECO:0000313" key="1">
    <source>
        <dbReference type="EMBL" id="CBW74568.1"/>
    </source>
</evidence>
<name>E5APN6_MYCRK</name>
<dbReference type="KEGG" id="brh:RBRH_02356"/>
<dbReference type="AlphaFoldDB" id="E5APN6"/>
<dbReference type="STRING" id="882378.RBRH_02356"/>
<sequence>MSRVGKSPIPLPNGAEVTLGDTQITLKGPLGTISQALNPLVKVINDNGELKFQPGR</sequence>
<keyword evidence="1" id="KW-0687">Ribonucleoprotein</keyword>
<dbReference type="HOGENOM" id="CLU_3005391_0_0_4"/>
<dbReference type="eggNOG" id="COG0097">
    <property type="taxonomic scope" value="Bacteria"/>
</dbReference>
<dbReference type="GO" id="GO:0003735">
    <property type="term" value="F:structural constituent of ribosome"/>
    <property type="evidence" value="ECO:0007669"/>
    <property type="project" value="InterPro"/>
</dbReference>
<organism evidence="1 2">
    <name type="scientific">Mycetohabitans rhizoxinica (strain DSM 19002 / CIP 109453 / HKI 454)</name>
    <name type="common">Paraburkholderia rhizoxinica</name>
    <dbReference type="NCBI Taxonomy" id="882378"/>
    <lineage>
        <taxon>Bacteria</taxon>
        <taxon>Pseudomonadati</taxon>
        <taxon>Pseudomonadota</taxon>
        <taxon>Betaproteobacteria</taxon>
        <taxon>Burkholderiales</taxon>
        <taxon>Burkholderiaceae</taxon>
        <taxon>Mycetohabitans</taxon>
    </lineage>
</organism>